<dbReference type="Proteomes" id="UP001652620">
    <property type="component" value="Chromosome 4"/>
</dbReference>
<evidence type="ECO:0000256" key="1">
    <source>
        <dbReference type="SAM" id="MobiDB-lite"/>
    </source>
</evidence>
<feature type="region of interest" description="Disordered" evidence="1">
    <location>
        <begin position="209"/>
        <end position="234"/>
    </location>
</feature>
<proteinExistence type="predicted"/>
<evidence type="ECO:0000313" key="3">
    <source>
        <dbReference type="RefSeq" id="XP_049311728.1"/>
    </source>
</evidence>
<keyword evidence="2" id="KW-1185">Reference proteome</keyword>
<reference evidence="3" key="1">
    <citation type="submission" date="2025-08" db="UniProtKB">
        <authorList>
            <consortium name="RefSeq"/>
        </authorList>
    </citation>
    <scope>IDENTIFICATION</scope>
    <source>
        <tissue evidence="3">Adult</tissue>
    </source>
</reference>
<feature type="compositionally biased region" description="Acidic residues" evidence="1">
    <location>
        <begin position="224"/>
        <end position="234"/>
    </location>
</feature>
<organism evidence="2 3">
    <name type="scientific">Bactrocera dorsalis</name>
    <name type="common">Oriental fruit fly</name>
    <name type="synonym">Dacus dorsalis</name>
    <dbReference type="NCBI Taxonomy" id="27457"/>
    <lineage>
        <taxon>Eukaryota</taxon>
        <taxon>Metazoa</taxon>
        <taxon>Ecdysozoa</taxon>
        <taxon>Arthropoda</taxon>
        <taxon>Hexapoda</taxon>
        <taxon>Insecta</taxon>
        <taxon>Pterygota</taxon>
        <taxon>Neoptera</taxon>
        <taxon>Endopterygota</taxon>
        <taxon>Diptera</taxon>
        <taxon>Brachycera</taxon>
        <taxon>Muscomorpha</taxon>
        <taxon>Tephritoidea</taxon>
        <taxon>Tephritidae</taxon>
        <taxon>Bactrocera</taxon>
        <taxon>Bactrocera</taxon>
    </lineage>
</organism>
<accession>A0ABM3JR65</accession>
<feature type="compositionally biased region" description="Basic residues" evidence="1">
    <location>
        <begin position="367"/>
        <end position="404"/>
    </location>
</feature>
<feature type="region of interest" description="Disordered" evidence="1">
    <location>
        <begin position="327"/>
        <end position="450"/>
    </location>
</feature>
<feature type="compositionally biased region" description="Acidic residues" evidence="1">
    <location>
        <begin position="346"/>
        <end position="360"/>
    </location>
</feature>
<evidence type="ECO:0000313" key="2">
    <source>
        <dbReference type="Proteomes" id="UP001652620"/>
    </source>
</evidence>
<feature type="compositionally biased region" description="Basic residues" evidence="1">
    <location>
        <begin position="412"/>
        <end position="439"/>
    </location>
</feature>
<dbReference type="GeneID" id="105229782"/>
<gene>
    <name evidence="3" type="primary">LOC105229782</name>
</gene>
<sequence length="550" mass="61760">MPYADDNAILITEPHQVPCDTLLVDGWRKAMLATHNTLKIYKYGSNDEVGAGIYTYYPELGIRQAFKLPNYRSIFQAEVFGIAKAAELGSNNLNAIPESTQTMKRSCFRKSDPIVLEIYSESFTEVDDDGNEIEVKRFYIEGRQLNGGRRQCYETRRRKRSYVYGQEDDKSNDEILTATSTSPSGIDTAVSIDEEDDMEEDKPVGVYGIRQGSADNGEQNMADDGADENENEDGQEATVNLPVVAQITHQSSVQSKPAAVDSNQNGIVIVQSNMPPKVDPQTHAVFELLPVGNEEHGDDGLDHALDGDDYGDDSLLLYQEEISPVTTTGIWSTGEDVPLPYGQTELETDPEDYADIDEEQNGTAKPKPSKKPSKRPTKKPSKKPSRKPSRRPVKKRPNNKRPNNKRPNTSSGKRRRPSKRNKNSSKRRGTTNNKRRRQRPNYENDDFDGLRLTANRLKNQKLDNLKYKRKQLNKENEANQGIDTFTKTETLTQTGTGDDEKNVNCIIINKTTTPRPFWGLFGRSADGDEAEATTAKPYGRRKRINFSLPA</sequence>
<protein>
    <submittedName>
        <fullName evidence="3">Uncharacterized protein LOC105229782</fullName>
    </submittedName>
</protein>
<dbReference type="RefSeq" id="XP_049311728.1">
    <property type="nucleotide sequence ID" value="XM_049455771.1"/>
</dbReference>
<name>A0ABM3JR65_BACDO</name>